<evidence type="ECO:0000256" key="6">
    <source>
        <dbReference type="PIRSR" id="PIRSR604808-1"/>
    </source>
</evidence>
<dbReference type="CDD" id="cd09087">
    <property type="entry name" value="Ape1-like_AP-endo"/>
    <property type="match status" value="1"/>
</dbReference>
<dbReference type="Proteomes" id="UP000237105">
    <property type="component" value="Unassembled WGS sequence"/>
</dbReference>
<evidence type="ECO:0000256" key="2">
    <source>
        <dbReference type="ARBA" id="ARBA00007092"/>
    </source>
</evidence>
<dbReference type="SUPFAM" id="SSF56219">
    <property type="entry name" value="DNase I-like"/>
    <property type="match status" value="1"/>
</dbReference>
<feature type="binding site" evidence="7">
    <location>
        <position position="538"/>
    </location>
    <ligand>
        <name>Mg(2+)</name>
        <dbReference type="ChEBI" id="CHEBI:18420"/>
        <label>1</label>
    </ligand>
</feature>
<dbReference type="GO" id="GO:0006284">
    <property type="term" value="P:base-excision repair"/>
    <property type="evidence" value="ECO:0007669"/>
    <property type="project" value="TreeGrafter"/>
</dbReference>
<gene>
    <name evidence="11" type="ORF">PanWU01x14_240870</name>
</gene>
<feature type="binding site" evidence="7">
    <location>
        <position position="443"/>
    </location>
    <ligand>
        <name>Mg(2+)</name>
        <dbReference type="ChEBI" id="CHEBI:18420"/>
        <label>1</label>
    </ligand>
</feature>
<feature type="site" description="Important for catalytic activity" evidence="8">
    <location>
        <position position="513"/>
    </location>
</feature>
<keyword evidence="11" id="KW-0540">Nuclease</keyword>
<keyword evidence="4" id="KW-0378">Hydrolase</keyword>
<organism evidence="11 12">
    <name type="scientific">Parasponia andersonii</name>
    <name type="common">Sponia andersonii</name>
    <dbReference type="NCBI Taxonomy" id="3476"/>
    <lineage>
        <taxon>Eukaryota</taxon>
        <taxon>Viridiplantae</taxon>
        <taxon>Streptophyta</taxon>
        <taxon>Embryophyta</taxon>
        <taxon>Tracheophyta</taxon>
        <taxon>Spermatophyta</taxon>
        <taxon>Magnoliopsida</taxon>
        <taxon>eudicotyledons</taxon>
        <taxon>Gunneridae</taxon>
        <taxon>Pentapetalae</taxon>
        <taxon>rosids</taxon>
        <taxon>fabids</taxon>
        <taxon>Rosales</taxon>
        <taxon>Cannabaceae</taxon>
        <taxon>Parasponia</taxon>
    </lineage>
</organism>
<dbReference type="PROSITE" id="PS00726">
    <property type="entry name" value="AP_NUCLEASE_F1_1"/>
    <property type="match status" value="1"/>
</dbReference>
<evidence type="ECO:0000256" key="4">
    <source>
        <dbReference type="ARBA" id="ARBA00022801"/>
    </source>
</evidence>
<dbReference type="PANTHER" id="PTHR22748:SF6">
    <property type="entry name" value="DNA-(APURINIC OR APYRIMIDINIC SITE) ENDONUCLEASE"/>
    <property type="match status" value="1"/>
</dbReference>
<keyword evidence="5 7" id="KW-0460">Magnesium</keyword>
<dbReference type="InterPro" id="IPR004808">
    <property type="entry name" value="AP_endonuc_1"/>
</dbReference>
<dbReference type="GO" id="GO:0005634">
    <property type="term" value="C:nucleus"/>
    <property type="evidence" value="ECO:0007669"/>
    <property type="project" value="TreeGrafter"/>
</dbReference>
<evidence type="ECO:0000313" key="12">
    <source>
        <dbReference type="Proteomes" id="UP000237105"/>
    </source>
</evidence>
<dbReference type="EC" id="3.1.-.-" evidence="9"/>
<evidence type="ECO:0000256" key="3">
    <source>
        <dbReference type="ARBA" id="ARBA00022723"/>
    </source>
</evidence>
<keyword evidence="9" id="KW-0234">DNA repair</keyword>
<feature type="binding site" evidence="7">
    <location>
        <position position="326"/>
    </location>
    <ligand>
        <name>Mg(2+)</name>
        <dbReference type="ChEBI" id="CHEBI:18420"/>
        <label>1</label>
    </ligand>
</feature>
<dbReference type="GO" id="GO:0003677">
    <property type="term" value="F:DNA binding"/>
    <property type="evidence" value="ECO:0007669"/>
    <property type="project" value="InterPro"/>
</dbReference>
<keyword evidence="12" id="KW-1185">Reference proteome</keyword>
<evidence type="ECO:0000256" key="1">
    <source>
        <dbReference type="ARBA" id="ARBA00001936"/>
    </source>
</evidence>
<dbReference type="InterPro" id="IPR036691">
    <property type="entry name" value="Endo/exonu/phosph_ase_sf"/>
</dbReference>
<name>A0A2P5BGK6_PARAD</name>
<dbReference type="NCBIfam" id="TIGR00633">
    <property type="entry name" value="xth"/>
    <property type="match status" value="1"/>
</dbReference>
<feature type="active site" evidence="6">
    <location>
        <position position="401"/>
    </location>
</feature>
<dbReference type="AlphaFoldDB" id="A0A2P5BGK6"/>
<dbReference type="InterPro" id="IPR020847">
    <property type="entry name" value="AP_endonuclease_F1_BS"/>
</dbReference>
<dbReference type="NCBIfam" id="TIGR00195">
    <property type="entry name" value="exoDNase_III"/>
    <property type="match status" value="1"/>
</dbReference>
<feature type="site" description="Transition state stabilizer" evidence="8">
    <location>
        <position position="443"/>
    </location>
</feature>
<dbReference type="InterPro" id="IPR020848">
    <property type="entry name" value="AP_endonuclease_F1_CS"/>
</dbReference>
<feature type="site" description="Interaction with DNA substrate" evidence="8">
    <location>
        <position position="539"/>
    </location>
</feature>
<dbReference type="GO" id="GO:0008311">
    <property type="term" value="F:double-stranded DNA 3'-5' DNA exonuclease activity"/>
    <property type="evidence" value="ECO:0007669"/>
    <property type="project" value="TreeGrafter"/>
</dbReference>
<keyword evidence="3 7" id="KW-0479">Metal-binding</keyword>
<feature type="binding site" evidence="7">
    <location>
        <position position="539"/>
    </location>
    <ligand>
        <name>Mg(2+)</name>
        <dbReference type="ChEBI" id="CHEBI:18420"/>
        <label>1</label>
    </ligand>
</feature>
<feature type="active site" description="Proton acceptor" evidence="6">
    <location>
        <position position="539"/>
    </location>
</feature>
<dbReference type="Pfam" id="PF03372">
    <property type="entry name" value="Exo_endo_phos"/>
    <property type="match status" value="1"/>
</dbReference>
<dbReference type="InterPro" id="IPR036361">
    <property type="entry name" value="SAP_dom_sf"/>
</dbReference>
<dbReference type="FunFam" id="3.60.10.10:FF:000041">
    <property type="entry name" value="DNA-(apurinic or apyrimidinic site) lyase"/>
    <property type="match status" value="1"/>
</dbReference>
<comment type="cofactor">
    <cofactor evidence="1">
        <name>Mn(2+)</name>
        <dbReference type="ChEBI" id="CHEBI:29035"/>
    </cofactor>
</comment>
<evidence type="ECO:0000256" key="9">
    <source>
        <dbReference type="RuleBase" id="RU362131"/>
    </source>
</evidence>
<dbReference type="PROSITE" id="PS00728">
    <property type="entry name" value="AP_NUCLEASE_F1_3"/>
    <property type="match status" value="1"/>
</dbReference>
<dbReference type="SMART" id="SM00513">
    <property type="entry name" value="SAP"/>
    <property type="match status" value="1"/>
</dbReference>
<keyword evidence="7" id="KW-0464">Manganese</keyword>
<dbReference type="GO" id="GO:0008081">
    <property type="term" value="F:phosphoric diester hydrolase activity"/>
    <property type="evidence" value="ECO:0007669"/>
    <property type="project" value="TreeGrafter"/>
</dbReference>
<evidence type="ECO:0000259" key="10">
    <source>
        <dbReference type="PROSITE" id="PS50800"/>
    </source>
</evidence>
<comment type="cofactor">
    <cofactor evidence="7 9">
        <name>Mg(2+)</name>
        <dbReference type="ChEBI" id="CHEBI:18420"/>
    </cofactor>
    <cofactor evidence="7 9">
        <name>Mn(2+)</name>
        <dbReference type="ChEBI" id="CHEBI:29035"/>
    </cofactor>
    <text evidence="7 9">Probably binds two magnesium or manganese ions per subunit.</text>
</comment>
<keyword evidence="11" id="KW-0255">Endonuclease</keyword>
<sequence>MNHIQALQVGFKNILQVFPGNLRIGPLLSLRLSARSMGSKRTISSSSKPVSAMAEDKTKGKRLKALMGTKPNHEKPVLKENGVESCSVGIVSFKDNPETIEKMTVQELITTLRRIGLPAKGRKSDLVSSLKLFVEKKINGEISQTAEELLCSISAESVSVARQAEDLDEEDQVETVSTVSEVRELNRSKRSLKQSAVEDNAVQFDLKAVTTKQKLSLKSVEVSGGKLPLKQRTISSESICAKADYKVEMPMVQTEPWTVLAHKKPQKDWVPYNPRTMRPPPLTSDTKFVKLLSWNVNGLRALLKLEGFSALELAQREDFDVLCLQETKLQDKDVENIASLVDGYQNCFWTCSSSKLGYSGTAIISRIKPLSVKYGLGIADHDSEGRIVTAEFDSFYLVCGYVPNSGDGLRRLSYRITEWDPSLSAYMKELEKSKPVILTGDLNCAHQEIDIFNPAGNKRSAGFTIEERQSFETNFLSKGFVDTFRRQHPGVVGYTYWGYRHGGRKTNKGWRLDYYLVSESIADQVHDSYIVPDVHGSDHCPIGLVLKL</sequence>
<dbReference type="GO" id="GO:0046872">
    <property type="term" value="F:metal ion binding"/>
    <property type="evidence" value="ECO:0007669"/>
    <property type="project" value="UniProtKB-KW"/>
</dbReference>
<dbReference type="Pfam" id="PF02037">
    <property type="entry name" value="SAP"/>
    <property type="match status" value="1"/>
</dbReference>
<comment type="similarity">
    <text evidence="2 9">Belongs to the DNA repair enzymes AP/ExoA family.</text>
</comment>
<dbReference type="GO" id="GO:0003906">
    <property type="term" value="F:DNA-(apurinic or apyrimidinic site) endonuclease activity"/>
    <property type="evidence" value="ECO:0007669"/>
    <property type="project" value="TreeGrafter"/>
</dbReference>
<evidence type="ECO:0000313" key="11">
    <source>
        <dbReference type="EMBL" id="PON47913.1"/>
    </source>
</evidence>
<dbReference type="EMBL" id="JXTB01000285">
    <property type="protein sequence ID" value="PON47913.1"/>
    <property type="molecule type" value="Genomic_DNA"/>
</dbReference>
<feature type="active site" description="Proton donor/acceptor" evidence="6">
    <location>
        <position position="441"/>
    </location>
</feature>
<dbReference type="PANTHER" id="PTHR22748">
    <property type="entry name" value="AP ENDONUCLEASE"/>
    <property type="match status" value="1"/>
</dbReference>
<proteinExistence type="inferred from homology"/>
<dbReference type="SUPFAM" id="SSF68906">
    <property type="entry name" value="SAP domain"/>
    <property type="match status" value="1"/>
</dbReference>
<dbReference type="OrthoDB" id="498125at2759"/>
<protein>
    <recommendedName>
        <fullName evidence="9">DNA-(apurinic or apyrimidinic site) endonuclease</fullName>
        <ecNumber evidence="9">3.1.-.-</ecNumber>
    </recommendedName>
</protein>
<evidence type="ECO:0000256" key="7">
    <source>
        <dbReference type="PIRSR" id="PIRSR604808-2"/>
    </source>
</evidence>
<dbReference type="STRING" id="3476.A0A2P5BGK6"/>
<comment type="caution">
    <text evidence="11">The sequence shown here is derived from an EMBL/GenBank/DDBJ whole genome shotgun (WGS) entry which is preliminary data.</text>
</comment>
<dbReference type="PROSITE" id="PS51435">
    <property type="entry name" value="AP_NUCLEASE_F1_4"/>
    <property type="match status" value="1"/>
</dbReference>
<evidence type="ECO:0000256" key="8">
    <source>
        <dbReference type="PIRSR" id="PIRSR604808-3"/>
    </source>
</evidence>
<reference evidence="12" key="1">
    <citation type="submission" date="2016-06" db="EMBL/GenBank/DDBJ databases">
        <title>Parallel loss of symbiosis genes in relatives of nitrogen-fixing non-legume Parasponia.</title>
        <authorList>
            <person name="Van Velzen R."/>
            <person name="Holmer R."/>
            <person name="Bu F."/>
            <person name="Rutten L."/>
            <person name="Van Zeijl A."/>
            <person name="Liu W."/>
            <person name="Santuari L."/>
            <person name="Cao Q."/>
            <person name="Sharma T."/>
            <person name="Shen D."/>
            <person name="Roswanjaya Y."/>
            <person name="Wardhani T."/>
            <person name="Kalhor M.S."/>
            <person name="Jansen J."/>
            <person name="Van den Hoogen J."/>
            <person name="Gungor B."/>
            <person name="Hartog M."/>
            <person name="Hontelez J."/>
            <person name="Verver J."/>
            <person name="Yang W.-C."/>
            <person name="Schijlen E."/>
            <person name="Repin R."/>
            <person name="Schilthuizen M."/>
            <person name="Schranz E."/>
            <person name="Heidstra R."/>
            <person name="Miyata K."/>
            <person name="Fedorova E."/>
            <person name="Kohlen W."/>
            <person name="Bisseling T."/>
            <person name="Smit S."/>
            <person name="Geurts R."/>
        </authorList>
    </citation>
    <scope>NUCLEOTIDE SEQUENCE [LARGE SCALE GENOMIC DNA]</scope>
    <source>
        <strain evidence="12">cv. WU1-14</strain>
    </source>
</reference>
<dbReference type="Gene3D" id="3.60.10.10">
    <property type="entry name" value="Endonuclease/exonuclease/phosphatase"/>
    <property type="match status" value="1"/>
</dbReference>
<feature type="binding site" evidence="7">
    <location>
        <position position="295"/>
    </location>
    <ligand>
        <name>Mg(2+)</name>
        <dbReference type="ChEBI" id="CHEBI:18420"/>
        <label>1</label>
    </ligand>
</feature>
<evidence type="ECO:0000256" key="5">
    <source>
        <dbReference type="ARBA" id="ARBA00022842"/>
    </source>
</evidence>
<dbReference type="Gene3D" id="1.10.720.30">
    <property type="entry name" value="SAP domain"/>
    <property type="match status" value="1"/>
</dbReference>
<accession>A0A2P5BGK6</accession>
<dbReference type="InterPro" id="IPR003034">
    <property type="entry name" value="SAP_dom"/>
</dbReference>
<keyword evidence="9" id="KW-0227">DNA damage</keyword>
<dbReference type="InterPro" id="IPR005135">
    <property type="entry name" value="Endo/exonuclease/phosphatase"/>
</dbReference>
<dbReference type="PROSITE" id="PS50800">
    <property type="entry name" value="SAP"/>
    <property type="match status" value="1"/>
</dbReference>
<feature type="binding site" evidence="7">
    <location>
        <position position="441"/>
    </location>
    <ligand>
        <name>Mg(2+)</name>
        <dbReference type="ChEBI" id="CHEBI:18420"/>
        <label>1</label>
    </ligand>
</feature>
<feature type="domain" description="SAP" evidence="10">
    <location>
        <begin position="100"/>
        <end position="134"/>
    </location>
</feature>